<dbReference type="InterPro" id="IPR004808">
    <property type="entry name" value="AP_endonuc_1"/>
</dbReference>
<feature type="binding site" evidence="9">
    <location>
        <position position="136"/>
    </location>
    <ligand>
        <name>Mg(2+)</name>
        <dbReference type="ChEBI" id="CHEBI:18420"/>
        <label>1</label>
    </ligand>
</feature>
<organism evidence="13 14">
    <name type="scientific">Salarias fasciatus</name>
    <name type="common">Jewelled blenny</name>
    <name type="synonym">Blennius fasciatus</name>
    <dbReference type="NCBI Taxonomy" id="181472"/>
    <lineage>
        <taxon>Eukaryota</taxon>
        <taxon>Metazoa</taxon>
        <taxon>Chordata</taxon>
        <taxon>Craniata</taxon>
        <taxon>Vertebrata</taxon>
        <taxon>Euteleostomi</taxon>
        <taxon>Actinopterygii</taxon>
        <taxon>Neopterygii</taxon>
        <taxon>Teleostei</taxon>
        <taxon>Neoteleostei</taxon>
        <taxon>Acanthomorphata</taxon>
        <taxon>Ovalentaria</taxon>
        <taxon>Blenniimorphae</taxon>
        <taxon>Blenniiformes</taxon>
        <taxon>Blennioidei</taxon>
        <taxon>Blenniidae</taxon>
        <taxon>Salariinae</taxon>
        <taxon>Salarias</taxon>
    </lineage>
</organism>
<evidence type="ECO:0000256" key="6">
    <source>
        <dbReference type="ARBA" id="ARBA00022801"/>
    </source>
</evidence>
<dbReference type="GO" id="GO:0008311">
    <property type="term" value="F:double-stranded DNA 3'-5' DNA exonuclease activity"/>
    <property type="evidence" value="ECO:0007669"/>
    <property type="project" value="UniProtKB-EC"/>
</dbReference>
<feature type="transmembrane region" description="Helical" evidence="11">
    <location>
        <begin position="78"/>
        <end position="100"/>
    </location>
</feature>
<evidence type="ECO:0000313" key="14">
    <source>
        <dbReference type="Proteomes" id="UP000472267"/>
    </source>
</evidence>
<keyword evidence="5" id="KW-0227">DNA damage</keyword>
<feature type="transmembrane region" description="Helical" evidence="11">
    <location>
        <begin position="46"/>
        <end position="66"/>
    </location>
</feature>
<name>A0A672HB23_SALFA</name>
<dbReference type="InParanoid" id="A0A672HB23"/>
<accession>A0A672HB23</accession>
<dbReference type="GO" id="GO:0003906">
    <property type="term" value="F:DNA-(apurinic or apyrimidinic site) endonuclease activity"/>
    <property type="evidence" value="ECO:0007669"/>
    <property type="project" value="TreeGrafter"/>
</dbReference>
<evidence type="ECO:0000313" key="13">
    <source>
        <dbReference type="Ensembl" id="ENSSFAP00005026272.1"/>
    </source>
</evidence>
<evidence type="ECO:0000256" key="5">
    <source>
        <dbReference type="ARBA" id="ARBA00022763"/>
    </source>
</evidence>
<dbReference type="GO" id="GO:0006284">
    <property type="term" value="P:base-excision repair"/>
    <property type="evidence" value="ECO:0007669"/>
    <property type="project" value="TreeGrafter"/>
</dbReference>
<evidence type="ECO:0000256" key="9">
    <source>
        <dbReference type="PIRSR" id="PIRSR604808-2"/>
    </source>
</evidence>
<comment type="cofactor">
    <cofactor evidence="9">
        <name>Mg(2+)</name>
        <dbReference type="ChEBI" id="CHEBI:18420"/>
    </cofactor>
    <cofactor evidence="9">
        <name>Mn(2+)</name>
        <dbReference type="ChEBI" id="CHEBI:29035"/>
    </cofactor>
    <text evidence="9">Probably binds two magnesium or manganese ions per subunit.</text>
</comment>
<dbReference type="PANTHER" id="PTHR22748">
    <property type="entry name" value="AP ENDONUCLEASE"/>
    <property type="match status" value="1"/>
</dbReference>
<dbReference type="CDD" id="cd09076">
    <property type="entry name" value="L1-EN"/>
    <property type="match status" value="1"/>
</dbReference>
<evidence type="ECO:0000256" key="4">
    <source>
        <dbReference type="ARBA" id="ARBA00022723"/>
    </source>
</evidence>
<dbReference type="EC" id="3.1.11.2" evidence="3"/>
<dbReference type="InterPro" id="IPR036691">
    <property type="entry name" value="Endo/exonu/phosph_ase_sf"/>
</dbReference>
<dbReference type="Gene3D" id="3.60.10.10">
    <property type="entry name" value="Endonuclease/exonuclease/phosphatase"/>
    <property type="match status" value="1"/>
</dbReference>
<evidence type="ECO:0000256" key="8">
    <source>
        <dbReference type="ARBA" id="ARBA00023204"/>
    </source>
</evidence>
<evidence type="ECO:0000259" key="12">
    <source>
        <dbReference type="Pfam" id="PF03372"/>
    </source>
</evidence>
<keyword evidence="8" id="KW-0234">DNA repair</keyword>
<dbReference type="InterPro" id="IPR005135">
    <property type="entry name" value="Endo/exonuclease/phosphatase"/>
</dbReference>
<comment type="similarity">
    <text evidence="2">Belongs to the DNA repair enzymes AP/ExoA family.</text>
</comment>
<dbReference type="OMA" id="HDDCANT"/>
<keyword evidence="9" id="KW-0464">Manganese</keyword>
<reference evidence="13" key="2">
    <citation type="submission" date="2025-08" db="UniProtKB">
        <authorList>
            <consortium name="Ensembl"/>
        </authorList>
    </citation>
    <scope>IDENTIFICATION</scope>
</reference>
<dbReference type="GO" id="GO:0008081">
    <property type="term" value="F:phosphoric diester hydrolase activity"/>
    <property type="evidence" value="ECO:0007669"/>
    <property type="project" value="TreeGrafter"/>
</dbReference>
<keyword evidence="4 9" id="KW-0479">Metal-binding</keyword>
<feature type="site" description="Transition state stabilizer" evidence="10">
    <location>
        <position position="136"/>
    </location>
</feature>
<comment type="catalytic activity">
    <reaction evidence="1">
        <text>Exonucleolytic cleavage in the 3'- to 5'-direction to yield nucleoside 5'-phosphates.</text>
        <dbReference type="EC" id="3.1.11.2"/>
    </reaction>
</comment>
<keyword evidence="14" id="KW-1185">Reference proteome</keyword>
<dbReference type="GO" id="GO:0005634">
    <property type="term" value="C:nucleus"/>
    <property type="evidence" value="ECO:0007669"/>
    <property type="project" value="TreeGrafter"/>
</dbReference>
<sequence length="248" mass="28675">MSIELCSLNAMFLFCKGVKANFILLQETHSVKDDEKFWKQQWGDNILFTHGTSHSAGVMILFYRFAGKIIDYKSDGNGHWIMVVFEIFDFKFIVINIYGYNNRSLNRSMMSKLSRDISEWSELYRTSNIITGGDFNIAPNSWMDRKPPKGLQPNIDDTFSSFCLANHLVDYWRETNPNSKTYTWMSPADTNLCSRLDYWLLNHVHPFSHDDCANTSEVLDSGVSKMHWSGWEKILHSPQTNASGERTV</sequence>
<keyword evidence="6" id="KW-0378">Hydrolase</keyword>
<dbReference type="Pfam" id="PF03372">
    <property type="entry name" value="Exo_endo_phos"/>
    <property type="match status" value="1"/>
</dbReference>
<dbReference type="SUPFAM" id="SSF56219">
    <property type="entry name" value="DNase I-like"/>
    <property type="match status" value="1"/>
</dbReference>
<evidence type="ECO:0000256" key="7">
    <source>
        <dbReference type="ARBA" id="ARBA00022842"/>
    </source>
</evidence>
<evidence type="ECO:0000256" key="2">
    <source>
        <dbReference type="ARBA" id="ARBA00007092"/>
    </source>
</evidence>
<evidence type="ECO:0000256" key="10">
    <source>
        <dbReference type="PIRSR" id="PIRSR604808-3"/>
    </source>
</evidence>
<reference evidence="13" key="1">
    <citation type="submission" date="2019-06" db="EMBL/GenBank/DDBJ databases">
        <authorList>
            <consortium name="Wellcome Sanger Institute Data Sharing"/>
        </authorList>
    </citation>
    <scope>NUCLEOTIDE SEQUENCE [LARGE SCALE GENOMIC DNA]</scope>
</reference>
<feature type="domain" description="Endonuclease/exonuclease/phosphatase" evidence="12">
    <location>
        <begin position="19"/>
        <end position="203"/>
    </location>
</feature>
<dbReference type="AlphaFoldDB" id="A0A672HB23"/>
<dbReference type="Ensembl" id="ENSSFAT00005027304.1">
    <property type="protein sequence ID" value="ENSSFAP00005026272.1"/>
    <property type="gene ID" value="ENSSFAG00005013493.1"/>
</dbReference>
<reference evidence="13" key="3">
    <citation type="submission" date="2025-09" db="UniProtKB">
        <authorList>
            <consortium name="Ensembl"/>
        </authorList>
    </citation>
    <scope>IDENTIFICATION</scope>
</reference>
<evidence type="ECO:0000256" key="1">
    <source>
        <dbReference type="ARBA" id="ARBA00000493"/>
    </source>
</evidence>
<dbReference type="GO" id="GO:0046872">
    <property type="term" value="F:metal ion binding"/>
    <property type="evidence" value="ECO:0007669"/>
    <property type="project" value="UniProtKB-KW"/>
</dbReference>
<dbReference type="PANTHER" id="PTHR22748:SF6">
    <property type="entry name" value="DNA-(APURINIC OR APYRIMIDINIC SITE) ENDONUCLEASE"/>
    <property type="match status" value="1"/>
</dbReference>
<keyword evidence="11" id="KW-0472">Membrane</keyword>
<keyword evidence="7 9" id="KW-0460">Magnesium</keyword>
<keyword evidence="11" id="KW-1133">Transmembrane helix</keyword>
<protein>
    <recommendedName>
        <fullName evidence="3">exodeoxyribonuclease III</fullName>
        <ecNumber evidence="3">3.1.11.2</ecNumber>
    </recommendedName>
</protein>
<dbReference type="Proteomes" id="UP000472267">
    <property type="component" value="Chromosome 14"/>
</dbReference>
<feature type="site" description="Important for catalytic activity" evidence="10">
    <location>
        <position position="197"/>
    </location>
</feature>
<feature type="binding site" evidence="9">
    <location>
        <position position="134"/>
    </location>
    <ligand>
        <name>Mg(2+)</name>
        <dbReference type="ChEBI" id="CHEBI:18420"/>
        <label>1</label>
    </ligand>
</feature>
<keyword evidence="11" id="KW-0812">Transmembrane</keyword>
<evidence type="ECO:0000256" key="3">
    <source>
        <dbReference type="ARBA" id="ARBA00012115"/>
    </source>
</evidence>
<evidence type="ECO:0000256" key="11">
    <source>
        <dbReference type="SAM" id="Phobius"/>
    </source>
</evidence>
<proteinExistence type="inferred from homology"/>